<dbReference type="InterPro" id="IPR032386">
    <property type="entry name" value="FlgT_M"/>
</dbReference>
<evidence type="ECO:0000259" key="3">
    <source>
        <dbReference type="Pfam" id="PF16539"/>
    </source>
</evidence>
<dbReference type="Pfam" id="PF16538">
    <property type="entry name" value="FlgT_C"/>
    <property type="match status" value="1"/>
</dbReference>
<dbReference type="STRING" id="80854.MVIS_1335"/>
<sequence length="391" mass="44037">MRFKMKKVLLLLLVCCSFTLHAEWYEVEGEAIIIDGDVDIARELAVRNALKQALLYAGASVSSLQSFNGGKILSDRFQIRMDGEVRDIRLKSESVKLDKITVQIVTDIVADRNKCLSAGYQKSVSLLRFGIRHREQASYGGIYNINESFSRLLYQSLRKNSQTFDAREFINQNIGFSGSSLPLRGNLTAQEIKQISKSADSQYIILGSITDLSTFKPVVNGIAKIFSGDLPDRNFRLNIQVFDGFNGSLLFDRNYSKVTKWEFAKHRVVDTDTLKFWRSEFGVSLQLIIDDVLFDLDASLQCKLVEARVIAVDGNEVNINIGRNNGLKLGDQFMIKHTGSYVDQFGISRKKETNSSSKVEVTKLYDQQASLMTVDRQPTANVQIDDLVILN</sequence>
<reference evidence="6 8" key="1">
    <citation type="submission" date="2016-11" db="EMBL/GenBank/DDBJ databases">
        <authorList>
            <person name="Jaros S."/>
            <person name="Januszkiewicz K."/>
            <person name="Wedrychowicz H."/>
        </authorList>
    </citation>
    <scope>NUCLEOTIDE SEQUENCE [LARGE SCALE GENOMIC DNA]</scope>
    <source>
        <strain evidence="6">NVI 5450</strain>
    </source>
</reference>
<dbReference type="AlphaFoldDB" id="A0A090IEV9"/>
<dbReference type="PATRIC" id="fig|80854.5.peg.1417"/>
<dbReference type="InterPro" id="IPR032370">
    <property type="entry name" value="FlgT_N"/>
</dbReference>
<dbReference type="InterPro" id="IPR038165">
    <property type="entry name" value="FlgT_C_sf"/>
</dbReference>
<evidence type="ECO:0000313" key="5">
    <source>
        <dbReference type="EMBL" id="SGY85764.1"/>
    </source>
</evidence>
<dbReference type="EMBL" id="FPLJ01000028">
    <property type="protein sequence ID" value="SGY85764.1"/>
    <property type="molecule type" value="Genomic_DNA"/>
</dbReference>
<evidence type="ECO:0000256" key="1">
    <source>
        <dbReference type="SAM" id="SignalP"/>
    </source>
</evidence>
<dbReference type="Proteomes" id="UP000183794">
    <property type="component" value="Unassembled WGS sequence"/>
</dbReference>
<dbReference type="Proteomes" id="UP000182660">
    <property type="component" value="Unassembled WGS sequence"/>
</dbReference>
<accession>A0A090IEV9</accession>
<feature type="domain" description="Flagellar assembly protein T middle" evidence="3">
    <location>
        <begin position="114"/>
        <end position="271"/>
    </location>
</feature>
<dbReference type="InterPro" id="IPR038180">
    <property type="entry name" value="FlgT_N_sf"/>
</dbReference>
<dbReference type="Gene3D" id="3.30.1660.40">
    <property type="entry name" value="FlgT, N-terminal domain"/>
    <property type="match status" value="1"/>
</dbReference>
<dbReference type="InterPro" id="IPR032388">
    <property type="entry name" value="FlgT_C"/>
</dbReference>
<dbReference type="Gene3D" id="2.40.10.410">
    <property type="entry name" value="FlgT, C-terminal domain"/>
    <property type="match status" value="1"/>
</dbReference>
<protein>
    <submittedName>
        <fullName evidence="5 6">Lipoprotein</fullName>
    </submittedName>
</protein>
<keyword evidence="1" id="KW-0732">Signal</keyword>
<dbReference type="HOGENOM" id="CLU_057852_0_0_6"/>
<evidence type="ECO:0000313" key="6">
    <source>
        <dbReference type="EMBL" id="SGY88387.1"/>
    </source>
</evidence>
<evidence type="ECO:0000313" key="7">
    <source>
        <dbReference type="Proteomes" id="UP000182660"/>
    </source>
</evidence>
<feature type="domain" description="Flagellar assembly protein T C-terminal" evidence="2">
    <location>
        <begin position="314"/>
        <end position="389"/>
    </location>
</feature>
<name>A0A090IEV9_9GAMM</name>
<evidence type="ECO:0000259" key="4">
    <source>
        <dbReference type="Pfam" id="PF16548"/>
    </source>
</evidence>
<gene>
    <name evidence="5" type="ORF">MT2528_0906</name>
    <name evidence="6" type="ORF">NVI5450_0868</name>
</gene>
<dbReference type="EMBL" id="FPLD01000032">
    <property type="protein sequence ID" value="SGY88387.1"/>
    <property type="molecule type" value="Genomic_DNA"/>
</dbReference>
<dbReference type="Pfam" id="PF16548">
    <property type="entry name" value="FlgT_N"/>
    <property type="match status" value="1"/>
</dbReference>
<feature type="domain" description="Flagellar assembly protein T N-terminal" evidence="4">
    <location>
        <begin position="23"/>
        <end position="109"/>
    </location>
</feature>
<proteinExistence type="predicted"/>
<keyword evidence="6" id="KW-0449">Lipoprotein</keyword>
<feature type="signal peptide" evidence="1">
    <location>
        <begin position="1"/>
        <end position="22"/>
    </location>
</feature>
<dbReference type="Gene3D" id="3.40.50.10610">
    <property type="entry name" value="ABC-type transport auxiliary lipoprotein component"/>
    <property type="match status" value="1"/>
</dbReference>
<dbReference type="Pfam" id="PF16539">
    <property type="entry name" value="FlgT_M"/>
    <property type="match status" value="1"/>
</dbReference>
<organism evidence="6 8">
    <name type="scientific">Moritella viscosa</name>
    <dbReference type="NCBI Taxonomy" id="80854"/>
    <lineage>
        <taxon>Bacteria</taxon>
        <taxon>Pseudomonadati</taxon>
        <taxon>Pseudomonadota</taxon>
        <taxon>Gammaproteobacteria</taxon>
        <taxon>Alteromonadales</taxon>
        <taxon>Moritellaceae</taxon>
        <taxon>Moritella</taxon>
    </lineage>
</organism>
<keyword evidence="7" id="KW-1185">Reference proteome</keyword>
<evidence type="ECO:0000313" key="8">
    <source>
        <dbReference type="Proteomes" id="UP000183794"/>
    </source>
</evidence>
<feature type="chain" id="PRO_5015029828" evidence="1">
    <location>
        <begin position="23"/>
        <end position="391"/>
    </location>
</feature>
<evidence type="ECO:0000259" key="2">
    <source>
        <dbReference type="Pfam" id="PF16538"/>
    </source>
</evidence>
<reference evidence="5 7" key="2">
    <citation type="submission" date="2016-11" db="EMBL/GenBank/DDBJ databases">
        <authorList>
            <person name="Klemetsen T."/>
        </authorList>
    </citation>
    <scope>NUCLEOTIDE SEQUENCE [LARGE SCALE GENOMIC DNA]</scope>
    <source>
        <strain evidence="5">MT 2528</strain>
    </source>
</reference>
<dbReference type="KEGG" id="mvs:MVIS_1335"/>